<dbReference type="PANTHER" id="PTHR23349">
    <property type="entry name" value="BASIC HELIX-LOOP-HELIX TRANSCRIPTION FACTOR, TWIST"/>
    <property type="match status" value="1"/>
</dbReference>
<reference evidence="2" key="1">
    <citation type="journal article" date="2023" name="Insect Mol. Biol.">
        <title>Genome sequencing provides insights into the evolution of gene families encoding plant cell wall-degrading enzymes in longhorned beetles.</title>
        <authorList>
            <person name="Shin N.R."/>
            <person name="Okamura Y."/>
            <person name="Kirsch R."/>
            <person name="Pauchet Y."/>
        </authorList>
    </citation>
    <scope>NUCLEOTIDE SEQUENCE</scope>
    <source>
        <strain evidence="2">MMC_N1</strain>
    </source>
</reference>
<evidence type="ECO:0000313" key="2">
    <source>
        <dbReference type="EMBL" id="KAJ8985819.1"/>
    </source>
</evidence>
<dbReference type="SMART" id="SM00353">
    <property type="entry name" value="HLH"/>
    <property type="match status" value="1"/>
</dbReference>
<dbReference type="InterPro" id="IPR050283">
    <property type="entry name" value="E-box_TF_Regulators"/>
</dbReference>
<protein>
    <recommendedName>
        <fullName evidence="1">BHLH domain-containing protein</fullName>
    </recommendedName>
</protein>
<dbReference type="EMBL" id="JAPWTJ010000007">
    <property type="protein sequence ID" value="KAJ8985819.1"/>
    <property type="molecule type" value="Genomic_DNA"/>
</dbReference>
<evidence type="ECO:0000259" key="1">
    <source>
        <dbReference type="PROSITE" id="PS50888"/>
    </source>
</evidence>
<gene>
    <name evidence="2" type="ORF">NQ317_012059</name>
</gene>
<keyword evidence="3" id="KW-1185">Reference proteome</keyword>
<feature type="non-terminal residue" evidence="2">
    <location>
        <position position="1"/>
    </location>
</feature>
<dbReference type="Proteomes" id="UP001162164">
    <property type="component" value="Unassembled WGS sequence"/>
</dbReference>
<dbReference type="PANTHER" id="PTHR23349:SF97">
    <property type="entry name" value="BHLH DOMAIN-CONTAINING PROTEIN"/>
    <property type="match status" value="1"/>
</dbReference>
<dbReference type="SUPFAM" id="SSF47459">
    <property type="entry name" value="HLH, helix-loop-helix DNA-binding domain"/>
    <property type="match status" value="1"/>
</dbReference>
<dbReference type="InterPro" id="IPR011598">
    <property type="entry name" value="bHLH_dom"/>
</dbReference>
<organism evidence="2 3">
    <name type="scientific">Molorchus minor</name>
    <dbReference type="NCBI Taxonomy" id="1323400"/>
    <lineage>
        <taxon>Eukaryota</taxon>
        <taxon>Metazoa</taxon>
        <taxon>Ecdysozoa</taxon>
        <taxon>Arthropoda</taxon>
        <taxon>Hexapoda</taxon>
        <taxon>Insecta</taxon>
        <taxon>Pterygota</taxon>
        <taxon>Neoptera</taxon>
        <taxon>Endopterygota</taxon>
        <taxon>Coleoptera</taxon>
        <taxon>Polyphaga</taxon>
        <taxon>Cucujiformia</taxon>
        <taxon>Chrysomeloidea</taxon>
        <taxon>Cerambycidae</taxon>
        <taxon>Lamiinae</taxon>
        <taxon>Monochamini</taxon>
        <taxon>Molorchus</taxon>
    </lineage>
</organism>
<sequence>LQFGYSAGDLSEEEVSELAELRFCIKTHLEFQHSAPLSHLVTPQCSQCGGPLSSSDYYGTSPYRVQRHAANIRERKRMLRSAIGPTGMSNMSEILPEDLMLCTVPKCFYEPVFKKNNRKMSVAYDENITITMFIRHPVSPLGGKIEQKFEKGYVMNSFEDSSDEVWHLQMGTPCIVTSNNITVVFLVDTYSINSAFDELRMHVPTFPYEKRLSKIDTLRLAIAYIALLREVLTADCDPLTYVERCLRGEIKADRANWNTSDLTARLSWINWENLGVTPGRRSALTSLALTSDNISSS</sequence>
<name>A0ABQ9K694_9CUCU</name>
<dbReference type="PROSITE" id="PS50888">
    <property type="entry name" value="BHLH"/>
    <property type="match status" value="1"/>
</dbReference>
<dbReference type="Gene3D" id="4.10.280.10">
    <property type="entry name" value="Helix-loop-helix DNA-binding domain"/>
    <property type="match status" value="1"/>
</dbReference>
<dbReference type="Pfam" id="PF00010">
    <property type="entry name" value="HLH"/>
    <property type="match status" value="1"/>
</dbReference>
<proteinExistence type="predicted"/>
<dbReference type="InterPro" id="IPR036638">
    <property type="entry name" value="HLH_DNA-bd_sf"/>
</dbReference>
<feature type="domain" description="BHLH" evidence="1">
    <location>
        <begin position="176"/>
        <end position="228"/>
    </location>
</feature>
<comment type="caution">
    <text evidence="2">The sequence shown here is derived from an EMBL/GenBank/DDBJ whole genome shotgun (WGS) entry which is preliminary data.</text>
</comment>
<evidence type="ECO:0000313" key="3">
    <source>
        <dbReference type="Proteomes" id="UP001162164"/>
    </source>
</evidence>
<accession>A0ABQ9K694</accession>